<dbReference type="InterPro" id="IPR011025">
    <property type="entry name" value="GproteinA_insert"/>
</dbReference>
<protein>
    <submittedName>
        <fullName evidence="8">Uncharacterized protein</fullName>
    </submittedName>
</protein>
<dbReference type="FunFam" id="3.40.50.300:FF:000563">
    <property type="entry name" value="Guanine nucleotide-binding protein alpha subunit"/>
    <property type="match status" value="1"/>
</dbReference>
<evidence type="ECO:0000256" key="4">
    <source>
        <dbReference type="ARBA" id="ARBA00023134"/>
    </source>
</evidence>
<dbReference type="GO" id="GO:0046872">
    <property type="term" value="F:metal ion binding"/>
    <property type="evidence" value="ECO:0007669"/>
    <property type="project" value="UniProtKB-KW"/>
</dbReference>
<dbReference type="PRINTS" id="PR00318">
    <property type="entry name" value="GPROTEINA"/>
</dbReference>
<proteinExistence type="predicted"/>
<dbReference type="Proteomes" id="UP000039324">
    <property type="component" value="Unassembled WGS sequence"/>
</dbReference>
<keyword evidence="9" id="KW-0496">Mitochondrion</keyword>
<dbReference type="Pfam" id="PF00503">
    <property type="entry name" value="G-alpha"/>
    <property type="match status" value="1"/>
</dbReference>
<dbReference type="InterPro" id="IPR027417">
    <property type="entry name" value="P-loop_NTPase"/>
</dbReference>
<feature type="binding site" evidence="6">
    <location>
        <begin position="171"/>
        <end position="177"/>
    </location>
    <ligand>
        <name>GTP</name>
        <dbReference type="ChEBI" id="CHEBI:37565"/>
    </ligand>
</feature>
<dbReference type="SUPFAM" id="SSF47895">
    <property type="entry name" value="Transducin (alpha subunit), insertion domain"/>
    <property type="match status" value="1"/>
</dbReference>
<keyword evidence="1 7" id="KW-0479">Metal-binding</keyword>
<evidence type="ECO:0000256" key="1">
    <source>
        <dbReference type="ARBA" id="ARBA00022723"/>
    </source>
</evidence>
<keyword evidence="4 6" id="KW-0342">GTP-binding</keyword>
<keyword evidence="3 7" id="KW-0460">Magnesium</keyword>
<evidence type="ECO:0000256" key="5">
    <source>
        <dbReference type="ARBA" id="ARBA00023224"/>
    </source>
</evidence>
<keyword evidence="5" id="KW-0807">Transducer</keyword>
<evidence type="ECO:0000313" key="11">
    <source>
        <dbReference type="Proteomes" id="UP000290189"/>
    </source>
</evidence>
<reference evidence="9 11" key="2">
    <citation type="submission" date="2018-03" db="EMBL/GenBank/DDBJ databases">
        <authorList>
            <person name="Fogelqvist J."/>
        </authorList>
    </citation>
    <scope>NUCLEOTIDE SEQUENCE [LARGE SCALE GENOMIC DNA]</scope>
</reference>
<dbReference type="PANTHER" id="PTHR10218:SF302">
    <property type="entry name" value="GUANINE NUCLEOTIDE-BINDING PROTEIN ALPHA-5 SUBUNIT"/>
    <property type="match status" value="1"/>
</dbReference>
<sequence>MGSGPSKASKLEAARSKNIDEHVKQHIHQEKRKLKILLLGTGDSGKSTLFKQLRTLYGDGYSDADRGRFALLISDNTICSMQALIRAAEIVGDKISPDLDKSVAAVQQTDVEARLTPDVGAHIHKLWGDPAIRRMFERRTEFHISESCNYFFDKVLAISEPTYVPDNMDALRIRAPTTGIVQTEFCIDQTVFGLLDVGGQRNERKKWIHCFEGVTSVIFVASLSEYDQVMYEDAQKNRLMEALELFDEICNSQWFVRSSMILFLNKSDLFRKKLPTKPLNALFPDYTGGNDFEAATEFIAQKFLDKRRNPDMKIYYFVTCATDSTAISRVFYSVRDTIIRRNMASFI</sequence>
<dbReference type="OrthoDB" id="5817230at2759"/>
<keyword evidence="2 6" id="KW-0547">Nucleotide-binding</keyword>
<dbReference type="InterPro" id="IPR001019">
    <property type="entry name" value="Gprotein_alpha_su"/>
</dbReference>
<evidence type="ECO:0000256" key="3">
    <source>
        <dbReference type="ARBA" id="ARBA00022842"/>
    </source>
</evidence>
<gene>
    <name evidence="8" type="ORF">PBRA_007814</name>
    <name evidence="9" type="ORF">PLBR_LOCUS7416</name>
</gene>
<dbReference type="Gene3D" id="1.10.400.10">
    <property type="entry name" value="GI Alpha 1, domain 2-like"/>
    <property type="match status" value="1"/>
</dbReference>
<dbReference type="Gene3D" id="3.40.50.300">
    <property type="entry name" value="P-loop containing nucleotide triphosphate hydrolases"/>
    <property type="match status" value="1"/>
</dbReference>
<dbReference type="GO" id="GO:0007188">
    <property type="term" value="P:adenylate cyclase-modulating G protein-coupled receptor signaling pathway"/>
    <property type="evidence" value="ECO:0007669"/>
    <property type="project" value="TreeGrafter"/>
</dbReference>
<dbReference type="SUPFAM" id="SSF52540">
    <property type="entry name" value="P-loop containing nucleoside triphosphate hydrolases"/>
    <property type="match status" value="1"/>
</dbReference>
<feature type="binding site" evidence="7">
    <location>
        <position position="47"/>
    </location>
    <ligand>
        <name>Mg(2+)</name>
        <dbReference type="ChEBI" id="CHEBI:18420"/>
    </ligand>
</feature>
<dbReference type="SMART" id="SM00275">
    <property type="entry name" value="G_alpha"/>
    <property type="match status" value="1"/>
</dbReference>
<evidence type="ECO:0000313" key="10">
    <source>
        <dbReference type="Proteomes" id="UP000039324"/>
    </source>
</evidence>
<organism evidence="8 10">
    <name type="scientific">Plasmodiophora brassicae</name>
    <name type="common">Clubroot disease agent</name>
    <dbReference type="NCBI Taxonomy" id="37360"/>
    <lineage>
        <taxon>Eukaryota</taxon>
        <taxon>Sar</taxon>
        <taxon>Rhizaria</taxon>
        <taxon>Endomyxa</taxon>
        <taxon>Phytomyxea</taxon>
        <taxon>Plasmodiophorida</taxon>
        <taxon>Plasmodiophoridae</taxon>
        <taxon>Plasmodiophora</taxon>
    </lineage>
</organism>
<feature type="binding site" evidence="6">
    <location>
        <begin position="196"/>
        <end position="200"/>
    </location>
    <ligand>
        <name>GTP</name>
        <dbReference type="ChEBI" id="CHEBI:37565"/>
    </ligand>
</feature>
<evidence type="ECO:0000256" key="2">
    <source>
        <dbReference type="ARBA" id="ARBA00022741"/>
    </source>
</evidence>
<dbReference type="GO" id="GO:0005737">
    <property type="term" value="C:cytoplasm"/>
    <property type="evidence" value="ECO:0007669"/>
    <property type="project" value="TreeGrafter"/>
</dbReference>
<dbReference type="PANTHER" id="PTHR10218">
    <property type="entry name" value="GTP-BINDING PROTEIN ALPHA SUBUNIT"/>
    <property type="match status" value="1"/>
</dbReference>
<reference evidence="8 10" key="1">
    <citation type="submission" date="2015-02" db="EMBL/GenBank/DDBJ databases">
        <authorList>
            <person name="Chooi Y.-H."/>
        </authorList>
    </citation>
    <scope>NUCLEOTIDE SEQUENCE [LARGE SCALE GENOMIC DNA]</scope>
    <source>
        <strain evidence="8">E3</strain>
    </source>
</reference>
<evidence type="ECO:0000313" key="8">
    <source>
        <dbReference type="EMBL" id="CEP00080.1"/>
    </source>
</evidence>
<feature type="binding site" evidence="7">
    <location>
        <position position="177"/>
    </location>
    <ligand>
        <name>Mg(2+)</name>
        <dbReference type="ChEBI" id="CHEBI:18420"/>
    </ligand>
</feature>
<dbReference type="EMBL" id="OVEO01000013">
    <property type="protein sequence ID" value="SPR00201.1"/>
    <property type="molecule type" value="Genomic_DNA"/>
</dbReference>
<dbReference type="OMA" id="LRIHYVC"/>
<dbReference type="STRING" id="37360.A0A0G4IXM8"/>
<dbReference type="AlphaFoldDB" id="A0A0G4IXM8"/>
<evidence type="ECO:0000313" key="9">
    <source>
        <dbReference type="EMBL" id="SPR00201.1"/>
    </source>
</evidence>
<dbReference type="GO" id="GO:0005834">
    <property type="term" value="C:heterotrimeric G-protein complex"/>
    <property type="evidence" value="ECO:0007669"/>
    <property type="project" value="TreeGrafter"/>
</dbReference>
<geneLocation type="mitochondrion" evidence="9"/>
<dbReference type="GO" id="GO:0031683">
    <property type="term" value="F:G-protein beta/gamma-subunit complex binding"/>
    <property type="evidence" value="ECO:0007669"/>
    <property type="project" value="InterPro"/>
</dbReference>
<keyword evidence="10" id="KW-1185">Reference proteome</keyword>
<dbReference type="GO" id="GO:0001664">
    <property type="term" value="F:G protein-coupled receptor binding"/>
    <property type="evidence" value="ECO:0007669"/>
    <property type="project" value="TreeGrafter"/>
</dbReference>
<dbReference type="EMBL" id="CDSF01000097">
    <property type="protein sequence ID" value="CEP00080.1"/>
    <property type="molecule type" value="Genomic_DNA"/>
</dbReference>
<evidence type="ECO:0000256" key="6">
    <source>
        <dbReference type="PIRSR" id="PIRSR601019-1"/>
    </source>
</evidence>
<dbReference type="GO" id="GO:0005525">
    <property type="term" value="F:GTP binding"/>
    <property type="evidence" value="ECO:0007669"/>
    <property type="project" value="UniProtKB-KW"/>
</dbReference>
<dbReference type="PROSITE" id="PS51882">
    <property type="entry name" value="G_ALPHA"/>
    <property type="match status" value="1"/>
</dbReference>
<feature type="binding site" evidence="6">
    <location>
        <position position="321"/>
    </location>
    <ligand>
        <name>GTP</name>
        <dbReference type="ChEBI" id="CHEBI:37565"/>
    </ligand>
</feature>
<dbReference type="Proteomes" id="UP000290189">
    <property type="component" value="Unassembled WGS sequence"/>
</dbReference>
<accession>A0A0G4IXM8</accession>
<name>A0A0G4IXM8_PLABS</name>
<dbReference type="CDD" id="cd00066">
    <property type="entry name" value="G-alpha"/>
    <property type="match status" value="1"/>
</dbReference>
<feature type="binding site" evidence="6">
    <location>
        <begin position="265"/>
        <end position="268"/>
    </location>
    <ligand>
        <name>GTP</name>
        <dbReference type="ChEBI" id="CHEBI:37565"/>
    </ligand>
</feature>
<dbReference type="GO" id="GO:0003924">
    <property type="term" value="F:GTPase activity"/>
    <property type="evidence" value="ECO:0007669"/>
    <property type="project" value="InterPro"/>
</dbReference>
<evidence type="ECO:0000256" key="7">
    <source>
        <dbReference type="PIRSR" id="PIRSR601019-2"/>
    </source>
</evidence>